<evidence type="ECO:0000313" key="1">
    <source>
        <dbReference type="EMBL" id="KAK6784329.1"/>
    </source>
</evidence>
<gene>
    <name evidence="1" type="ORF">RDI58_017784</name>
</gene>
<dbReference type="EMBL" id="JBANQN010000007">
    <property type="protein sequence ID" value="KAK6784329.1"/>
    <property type="molecule type" value="Genomic_DNA"/>
</dbReference>
<proteinExistence type="predicted"/>
<sequence>MTNIHQIDFSLGFLARKYI</sequence>
<organism evidence="1 2">
    <name type="scientific">Solanum bulbocastanum</name>
    <name type="common">Wild potato</name>
    <dbReference type="NCBI Taxonomy" id="147425"/>
    <lineage>
        <taxon>Eukaryota</taxon>
        <taxon>Viridiplantae</taxon>
        <taxon>Streptophyta</taxon>
        <taxon>Embryophyta</taxon>
        <taxon>Tracheophyta</taxon>
        <taxon>Spermatophyta</taxon>
        <taxon>Magnoliopsida</taxon>
        <taxon>eudicotyledons</taxon>
        <taxon>Gunneridae</taxon>
        <taxon>Pentapetalae</taxon>
        <taxon>asterids</taxon>
        <taxon>lamiids</taxon>
        <taxon>Solanales</taxon>
        <taxon>Solanaceae</taxon>
        <taxon>Solanoideae</taxon>
        <taxon>Solaneae</taxon>
        <taxon>Solanum</taxon>
    </lineage>
</organism>
<accession>A0AAN8Y960</accession>
<dbReference type="Proteomes" id="UP001371456">
    <property type="component" value="Unassembled WGS sequence"/>
</dbReference>
<reference evidence="1 2" key="1">
    <citation type="submission" date="2024-02" db="EMBL/GenBank/DDBJ databases">
        <title>de novo genome assembly of Solanum bulbocastanum strain 11H21.</title>
        <authorList>
            <person name="Hosaka A.J."/>
        </authorList>
    </citation>
    <scope>NUCLEOTIDE SEQUENCE [LARGE SCALE GENOMIC DNA]</scope>
    <source>
        <tissue evidence="1">Young leaves</tissue>
    </source>
</reference>
<dbReference type="AlphaFoldDB" id="A0AAN8Y960"/>
<comment type="caution">
    <text evidence="1">The sequence shown here is derived from an EMBL/GenBank/DDBJ whole genome shotgun (WGS) entry which is preliminary data.</text>
</comment>
<name>A0AAN8Y960_SOLBU</name>
<protein>
    <submittedName>
        <fullName evidence="1">Uncharacterized protein</fullName>
    </submittedName>
</protein>
<keyword evidence="2" id="KW-1185">Reference proteome</keyword>
<evidence type="ECO:0000313" key="2">
    <source>
        <dbReference type="Proteomes" id="UP001371456"/>
    </source>
</evidence>